<dbReference type="Proteomes" id="UP000608850">
    <property type="component" value="Unassembled WGS sequence"/>
</dbReference>
<sequence>MLVPGARRVVGTLDAPVEGSDACVVACPPHPRHGGHRGDARLRAVSDALAERGVACLRFDYGDWDRGRGEREDARNALRWARERYETLGLFGYSFGGGIAALAAASVDVPLRGVALLAPVAALDADDGDLDVPDAVTAIDVPLSLVVGTRDATADWRPVVAAAESAGASVTTLDADHAFAGATSEAVETIARFLANRLRA</sequence>
<accession>A0A830G825</accession>
<dbReference type="AlphaFoldDB" id="A0A830G825"/>
<name>A0A830G825_9EURY</name>
<gene>
    <name evidence="1" type="ORF">GCM10009021_03330</name>
</gene>
<protein>
    <submittedName>
        <fullName evidence="1">Alpha/beta hydrolase</fullName>
    </submittedName>
</protein>
<dbReference type="InterPro" id="IPR029058">
    <property type="entry name" value="AB_hydrolase_fold"/>
</dbReference>
<dbReference type="SUPFAM" id="SSF53474">
    <property type="entry name" value="alpha/beta-Hydrolases"/>
    <property type="match status" value="1"/>
</dbReference>
<proteinExistence type="predicted"/>
<evidence type="ECO:0000313" key="1">
    <source>
        <dbReference type="EMBL" id="GGN07495.1"/>
    </source>
</evidence>
<keyword evidence="2" id="KW-1185">Reference proteome</keyword>
<dbReference type="GO" id="GO:0016787">
    <property type="term" value="F:hydrolase activity"/>
    <property type="evidence" value="ECO:0007669"/>
    <property type="project" value="UniProtKB-KW"/>
</dbReference>
<dbReference type="Gene3D" id="3.40.50.1820">
    <property type="entry name" value="alpha/beta hydrolase"/>
    <property type="match status" value="1"/>
</dbReference>
<comment type="caution">
    <text evidence="1">The sequence shown here is derived from an EMBL/GenBank/DDBJ whole genome shotgun (WGS) entry which is preliminary data.</text>
</comment>
<evidence type="ECO:0000313" key="2">
    <source>
        <dbReference type="Proteomes" id="UP000608850"/>
    </source>
</evidence>
<keyword evidence="1" id="KW-0378">Hydrolase</keyword>
<reference evidence="1 2" key="1">
    <citation type="journal article" date="2019" name="Int. J. Syst. Evol. Microbiol.">
        <title>The Global Catalogue of Microorganisms (GCM) 10K type strain sequencing project: providing services to taxonomists for standard genome sequencing and annotation.</title>
        <authorList>
            <consortium name="The Broad Institute Genomics Platform"/>
            <consortium name="The Broad Institute Genome Sequencing Center for Infectious Disease"/>
            <person name="Wu L."/>
            <person name="Ma J."/>
        </authorList>
    </citation>
    <scope>NUCLEOTIDE SEQUENCE [LARGE SCALE GENOMIC DNA]</scope>
    <source>
        <strain evidence="1 2">JCM 16331</strain>
    </source>
</reference>
<organism evidence="1 2">
    <name type="scientific">Halarchaeum nitratireducens</name>
    <dbReference type="NCBI Taxonomy" id="489913"/>
    <lineage>
        <taxon>Archaea</taxon>
        <taxon>Methanobacteriati</taxon>
        <taxon>Methanobacteriota</taxon>
        <taxon>Stenosarchaea group</taxon>
        <taxon>Halobacteria</taxon>
        <taxon>Halobacteriales</taxon>
        <taxon>Halobacteriaceae</taxon>
    </lineage>
</organism>
<dbReference type="EMBL" id="BMOQ01000001">
    <property type="protein sequence ID" value="GGN07495.1"/>
    <property type="molecule type" value="Genomic_DNA"/>
</dbReference>